<name>A0A218V9L7_9PASE</name>
<protein>
    <submittedName>
        <fullName evidence="2">Uncharacterized protein</fullName>
    </submittedName>
</protein>
<evidence type="ECO:0000313" key="2">
    <source>
        <dbReference type="EMBL" id="OWK62538.1"/>
    </source>
</evidence>
<dbReference type="EMBL" id="MUZQ01000025">
    <property type="protein sequence ID" value="OWK62538.1"/>
    <property type="molecule type" value="Genomic_DNA"/>
</dbReference>
<comment type="caution">
    <text evidence="2">The sequence shown here is derived from an EMBL/GenBank/DDBJ whole genome shotgun (WGS) entry which is preliminary data.</text>
</comment>
<feature type="compositionally biased region" description="Polar residues" evidence="1">
    <location>
        <begin position="10"/>
        <end position="20"/>
    </location>
</feature>
<dbReference type="Proteomes" id="UP000197619">
    <property type="component" value="Unassembled WGS sequence"/>
</dbReference>
<evidence type="ECO:0000256" key="1">
    <source>
        <dbReference type="SAM" id="MobiDB-lite"/>
    </source>
</evidence>
<keyword evidence="3" id="KW-1185">Reference proteome</keyword>
<accession>A0A218V9L7</accession>
<organism evidence="2 3">
    <name type="scientific">Lonchura striata</name>
    <name type="common">white-rumped munia</name>
    <dbReference type="NCBI Taxonomy" id="40157"/>
    <lineage>
        <taxon>Eukaryota</taxon>
        <taxon>Metazoa</taxon>
        <taxon>Chordata</taxon>
        <taxon>Craniata</taxon>
        <taxon>Vertebrata</taxon>
        <taxon>Euteleostomi</taxon>
        <taxon>Archelosauria</taxon>
        <taxon>Archosauria</taxon>
        <taxon>Dinosauria</taxon>
        <taxon>Saurischia</taxon>
        <taxon>Theropoda</taxon>
        <taxon>Coelurosauria</taxon>
        <taxon>Aves</taxon>
        <taxon>Neognathae</taxon>
        <taxon>Neoaves</taxon>
        <taxon>Telluraves</taxon>
        <taxon>Australaves</taxon>
        <taxon>Passeriformes</taxon>
        <taxon>Passeroidea</taxon>
        <taxon>Estrildidae</taxon>
        <taxon>Estrildinae</taxon>
        <taxon>Lonchura</taxon>
    </lineage>
</organism>
<sequence length="59" mass="6507">MNIANPIGCDQQNKTTSSPTSKEKAQALLGILGLWGMHTLNFSLIESLLYPVTQKKNNF</sequence>
<evidence type="ECO:0000313" key="3">
    <source>
        <dbReference type="Proteomes" id="UP000197619"/>
    </source>
</evidence>
<dbReference type="AlphaFoldDB" id="A0A218V9L7"/>
<proteinExistence type="predicted"/>
<reference evidence="2 3" key="1">
    <citation type="submission" date="2017-05" db="EMBL/GenBank/DDBJ databases">
        <title>Genome of assembly of the Bengalese finch, Lonchura striata domestica.</title>
        <authorList>
            <person name="Colquitt B.M."/>
            <person name="Brainard M.S."/>
        </authorList>
    </citation>
    <scope>NUCLEOTIDE SEQUENCE [LARGE SCALE GENOMIC DNA]</scope>
    <source>
        <strain evidence="2">White83orange57</strain>
    </source>
</reference>
<gene>
    <name evidence="2" type="ORF">RLOC_00012619</name>
</gene>
<feature type="region of interest" description="Disordered" evidence="1">
    <location>
        <begin position="1"/>
        <end position="21"/>
    </location>
</feature>